<accession>A0A1G7UFQ8</accession>
<dbReference type="Proteomes" id="UP000217076">
    <property type="component" value="Unassembled WGS sequence"/>
</dbReference>
<keyword evidence="1" id="KW-0472">Membrane</keyword>
<gene>
    <name evidence="2" type="ORF">SAMN05421742_101318</name>
</gene>
<organism evidence="2 3">
    <name type="scientific">Roseospirillum parvum</name>
    <dbReference type="NCBI Taxonomy" id="83401"/>
    <lineage>
        <taxon>Bacteria</taxon>
        <taxon>Pseudomonadati</taxon>
        <taxon>Pseudomonadota</taxon>
        <taxon>Alphaproteobacteria</taxon>
        <taxon>Rhodospirillales</taxon>
        <taxon>Rhodospirillaceae</taxon>
        <taxon>Roseospirillum</taxon>
    </lineage>
</organism>
<evidence type="ECO:0000313" key="3">
    <source>
        <dbReference type="Proteomes" id="UP000217076"/>
    </source>
</evidence>
<protein>
    <submittedName>
        <fullName evidence="2">Uncharacterized protein</fullName>
    </submittedName>
</protein>
<proteinExistence type="predicted"/>
<dbReference type="AlphaFoldDB" id="A0A1G7UFQ8"/>
<keyword evidence="1" id="KW-1133">Transmembrane helix</keyword>
<dbReference type="EMBL" id="FNCV01000001">
    <property type="protein sequence ID" value="SDG46395.1"/>
    <property type="molecule type" value="Genomic_DNA"/>
</dbReference>
<dbReference type="RefSeq" id="WP_092614314.1">
    <property type="nucleotide sequence ID" value="NZ_FNCV01000001.1"/>
</dbReference>
<sequence length="205" mass="22537">MKLRLTLQGADYESRDLGRFPASRVGALFKGLDWAALRGEAARRAAAGEDFCPPGLYVEARTLFGQSLTLHLFTPHPDRPTFEALTRETFSDHLAGWAPRRPIPEQHAHYLDPGGAAELLKRFLDDLPDMLLQPSGYQGGFIALTRRAYVNSLKMIALIVALCGLVVAALTAALWARHPSLRPDWIDGQPWLTQALGRLGGWLGG</sequence>
<evidence type="ECO:0000256" key="1">
    <source>
        <dbReference type="SAM" id="Phobius"/>
    </source>
</evidence>
<feature type="transmembrane region" description="Helical" evidence="1">
    <location>
        <begin position="155"/>
        <end position="176"/>
    </location>
</feature>
<keyword evidence="3" id="KW-1185">Reference proteome</keyword>
<name>A0A1G7UFQ8_9PROT</name>
<dbReference type="OrthoDB" id="9855440at2"/>
<evidence type="ECO:0000313" key="2">
    <source>
        <dbReference type="EMBL" id="SDG46395.1"/>
    </source>
</evidence>
<reference evidence="3" key="1">
    <citation type="submission" date="2016-10" db="EMBL/GenBank/DDBJ databases">
        <authorList>
            <person name="Varghese N."/>
            <person name="Submissions S."/>
        </authorList>
    </citation>
    <scope>NUCLEOTIDE SEQUENCE [LARGE SCALE GENOMIC DNA]</scope>
    <source>
        <strain evidence="3">930I</strain>
    </source>
</reference>
<keyword evidence="1" id="KW-0812">Transmembrane</keyword>